<proteinExistence type="predicted"/>
<evidence type="ECO:0000256" key="1">
    <source>
        <dbReference type="SAM" id="Phobius"/>
    </source>
</evidence>
<protein>
    <submittedName>
        <fullName evidence="2">Uncharacterized protein</fullName>
    </submittedName>
</protein>
<dbReference type="EMBL" id="CP004005">
    <property type="protein sequence ID" value="AGH16419.1"/>
    <property type="molecule type" value="Genomic_DNA"/>
</dbReference>
<sequence length="75" mass="8958">MLLLHQNSHKEEEIIDFNSNHLLSSLSYCHYGKRLSTQYKTLRKGILIPVVFSILYFTISKSIFPLSHFKKHYRF</sequence>
<organism evidence="2 3">
    <name type="scientific">Candidatus Liberibacter asiaticus str. gxpsy</name>
    <dbReference type="NCBI Taxonomy" id="1174529"/>
    <lineage>
        <taxon>Bacteria</taxon>
        <taxon>Pseudomonadati</taxon>
        <taxon>Pseudomonadota</taxon>
        <taxon>Alphaproteobacteria</taxon>
        <taxon>Hyphomicrobiales</taxon>
        <taxon>Rhizobiaceae</taxon>
        <taxon>Liberibacter</taxon>
    </lineage>
</organism>
<keyword evidence="1" id="KW-0812">Transmembrane</keyword>
<name>A0ABM5NEK8_LIBAS</name>
<reference evidence="2 3" key="1">
    <citation type="journal article" date="2013" name="Genome Announc.">
        <title>Complete Genome Sequence of a Chinese Strain of 'Candidatus Liberibacter asiaticus'.</title>
        <authorList>
            <person name="Lin H."/>
            <person name="Han C.S."/>
            <person name="Liu B."/>
            <person name="Lou B."/>
            <person name="Bai X."/>
            <person name="Deng C."/>
            <person name="Civerolo E.L."/>
            <person name="Gupta G."/>
        </authorList>
    </citation>
    <scope>NUCLEOTIDE SEQUENCE [LARGE SCALE GENOMIC DNA]</scope>
    <source>
        <strain evidence="3">gxpsy</strain>
    </source>
</reference>
<evidence type="ECO:0000313" key="3">
    <source>
        <dbReference type="Proteomes" id="UP000011820"/>
    </source>
</evidence>
<feature type="transmembrane region" description="Helical" evidence="1">
    <location>
        <begin position="46"/>
        <end position="64"/>
    </location>
</feature>
<keyword evidence="3" id="KW-1185">Reference proteome</keyword>
<accession>A0ABM5NEK8</accession>
<evidence type="ECO:0000313" key="2">
    <source>
        <dbReference type="EMBL" id="AGH16419.1"/>
    </source>
</evidence>
<keyword evidence="1" id="KW-0472">Membrane</keyword>
<gene>
    <name evidence="2" type="ORF">WSI_00220</name>
</gene>
<dbReference type="Proteomes" id="UP000011820">
    <property type="component" value="Chromosome"/>
</dbReference>
<keyword evidence="1" id="KW-1133">Transmembrane helix</keyword>